<evidence type="ECO:0000313" key="1">
    <source>
        <dbReference type="EnsemblProtists" id="HpaP804527"/>
    </source>
</evidence>
<dbReference type="EnsemblProtists" id="HpaT804527">
    <property type="protein sequence ID" value="HpaP804527"/>
    <property type="gene ID" value="HpaG804527"/>
</dbReference>
<dbReference type="Proteomes" id="UP000011713">
    <property type="component" value="Unassembled WGS sequence"/>
</dbReference>
<reference evidence="2" key="1">
    <citation type="journal article" date="2010" name="Science">
        <title>Signatures of adaptation to obligate biotrophy in the Hyaloperonospora arabidopsidis genome.</title>
        <authorList>
            <person name="Baxter L."/>
            <person name="Tripathy S."/>
            <person name="Ishaque N."/>
            <person name="Boot N."/>
            <person name="Cabral A."/>
            <person name="Kemen E."/>
            <person name="Thines M."/>
            <person name="Ah-Fong A."/>
            <person name="Anderson R."/>
            <person name="Badejoko W."/>
            <person name="Bittner-Eddy P."/>
            <person name="Boore J.L."/>
            <person name="Chibucos M.C."/>
            <person name="Coates M."/>
            <person name="Dehal P."/>
            <person name="Delehaunty K."/>
            <person name="Dong S."/>
            <person name="Downton P."/>
            <person name="Dumas B."/>
            <person name="Fabro G."/>
            <person name="Fronick C."/>
            <person name="Fuerstenberg S.I."/>
            <person name="Fulton L."/>
            <person name="Gaulin E."/>
            <person name="Govers F."/>
            <person name="Hughes L."/>
            <person name="Humphray S."/>
            <person name="Jiang R.H."/>
            <person name="Judelson H."/>
            <person name="Kamoun S."/>
            <person name="Kyung K."/>
            <person name="Meijer H."/>
            <person name="Minx P."/>
            <person name="Morris P."/>
            <person name="Nelson J."/>
            <person name="Phuntumart V."/>
            <person name="Qutob D."/>
            <person name="Rehmany A."/>
            <person name="Rougon-Cardoso A."/>
            <person name="Ryden P."/>
            <person name="Torto-Alalibo T."/>
            <person name="Studholme D."/>
            <person name="Wang Y."/>
            <person name="Win J."/>
            <person name="Wood J."/>
            <person name="Clifton S.W."/>
            <person name="Rogers J."/>
            <person name="Van den Ackerveken G."/>
            <person name="Jones J.D."/>
            <person name="McDowell J.M."/>
            <person name="Beynon J."/>
            <person name="Tyler B.M."/>
        </authorList>
    </citation>
    <scope>NUCLEOTIDE SEQUENCE [LARGE SCALE GENOMIC DNA]</scope>
    <source>
        <strain evidence="2">Emoy2</strain>
    </source>
</reference>
<dbReference type="HOGENOM" id="CLU_1819538_0_0_1"/>
<proteinExistence type="predicted"/>
<reference evidence="1" key="2">
    <citation type="submission" date="2015-06" db="UniProtKB">
        <authorList>
            <consortium name="EnsemblProtists"/>
        </authorList>
    </citation>
    <scope>IDENTIFICATION</scope>
    <source>
        <strain evidence="1">Emoy2</strain>
    </source>
</reference>
<accession>M4BE09</accession>
<dbReference type="InParanoid" id="M4BE09"/>
<name>M4BE09_HYAAE</name>
<dbReference type="EMBL" id="JH598169">
    <property type="status" value="NOT_ANNOTATED_CDS"/>
    <property type="molecule type" value="Genomic_DNA"/>
</dbReference>
<protein>
    <submittedName>
        <fullName evidence="1">Uncharacterized protein</fullName>
    </submittedName>
</protein>
<dbReference type="AlphaFoldDB" id="M4BE09"/>
<sequence>MMPGKTTHVAIWSTWNGSCHPFLRIFSCSSICSTARRLPRRERGASRVVKCRRANALSDKSYDVSRISVYIYISKWRGPPTRTTNVRHGMIFDRSTSTWNRARSETITLQRAAARIAAVSGQLGCDLDLTARSDPKRPVSDN</sequence>
<keyword evidence="2" id="KW-1185">Reference proteome</keyword>
<organism evidence="1 2">
    <name type="scientific">Hyaloperonospora arabidopsidis (strain Emoy2)</name>
    <name type="common">Downy mildew agent</name>
    <name type="synonym">Peronospora arabidopsidis</name>
    <dbReference type="NCBI Taxonomy" id="559515"/>
    <lineage>
        <taxon>Eukaryota</taxon>
        <taxon>Sar</taxon>
        <taxon>Stramenopiles</taxon>
        <taxon>Oomycota</taxon>
        <taxon>Peronosporomycetes</taxon>
        <taxon>Peronosporales</taxon>
        <taxon>Peronosporaceae</taxon>
        <taxon>Hyaloperonospora</taxon>
    </lineage>
</organism>
<dbReference type="VEuPathDB" id="FungiDB:HpaG804527"/>
<evidence type="ECO:0000313" key="2">
    <source>
        <dbReference type="Proteomes" id="UP000011713"/>
    </source>
</evidence>